<evidence type="ECO:0000256" key="1">
    <source>
        <dbReference type="ARBA" id="ARBA00022729"/>
    </source>
</evidence>
<evidence type="ECO:0000259" key="4">
    <source>
        <dbReference type="Pfam" id="PF03372"/>
    </source>
</evidence>
<dbReference type="AlphaFoldDB" id="A0AB73NAM1"/>
<protein>
    <submittedName>
        <fullName evidence="5">Sphingomyelin phosphodiesterase</fullName>
    </submittedName>
</protein>
<dbReference type="PANTHER" id="PTHR16320">
    <property type="entry name" value="SPHINGOMYELINASE FAMILY MEMBER"/>
    <property type="match status" value="1"/>
</dbReference>
<accession>A0AB73NAM1</accession>
<keyword evidence="2" id="KW-0378">Hydrolase</keyword>
<dbReference type="GO" id="GO:0004767">
    <property type="term" value="F:sphingomyelin phosphodiesterase activity"/>
    <property type="evidence" value="ECO:0007669"/>
    <property type="project" value="InterPro"/>
</dbReference>
<proteinExistence type="predicted"/>
<sequence>MRIKKYMKVRLLINCCLLLFFLISCGSDSKSSYNDLLAYLIYFSDNKNVDSTNSDLTVSDSANSSPAENSIFENSESVNSISENTGIANSIFRNSESENSISESMEFSNFIPENTEPSNSISENIGITNSISENTEPSNSISENIGITNSISENVEPSSSILDNFESATVEIKILSHNVFLLPKGLPGWGNWGQNERAERIASSNYIRNQDVIVFDEAFDTNARKILLDGVRSEYPYQTDVIGRTKEGWKATLGNYRSEAFTNGGVVVVSKWPIEEKIQYIFKERGCGADFFSNKGFAYVRINKNGRKFHIIGTHVQAQDSMCANLGKVSRMNQFNEIKSFIDSAKIPNNEMVLIAGDLNVIRDSSEYYDMLSKLNVNKPKYSGVPFTWDTKTNEITAFYYEKEQPVYLDYVLVSKSHFQPPVWQNLAYDPISAKTWTVAGYTSDEFSDHYPVYGFVYADSSTPTKSGHKRKYDRVSFVSAANGRRIQADSQKSNAWLKADAATETDLTKFNLIQSTDPNSNPSCMKSGLVRIEPSQSLNYFWNWWLGGGKGNYAYYPKFNDGSNRIQIINLDGGCLRDGSRIAFKDYDTVSRRQYFLTVWEGGNWDKYLYLWRGGVGRKETFYLKLDSSPEKDWSADLIYR</sequence>
<dbReference type="PANTHER" id="PTHR16320:SF23">
    <property type="entry name" value="SPHINGOMYELINASE C 1"/>
    <property type="match status" value="1"/>
</dbReference>
<gene>
    <name evidence="5" type="ORF">BWD14_00505</name>
</gene>
<reference evidence="5 6" key="1">
    <citation type="submission" date="2017-01" db="EMBL/GenBank/DDBJ databases">
        <title>Comparative genomic analysis of Brazilian Leptospira santarosai.</title>
        <authorList>
            <person name="Moreno L.Z."/>
            <person name="Miraglia F."/>
            <person name="Kremer F.S."/>
            <person name="Eslabao M.R."/>
            <person name="Lilenbaum W."/>
            <person name="Dellagostin O.A."/>
            <person name="Moreno A.M."/>
        </authorList>
    </citation>
    <scope>NUCLEOTIDE SEQUENCE [LARGE SCALE GENOMIC DNA]</scope>
    <source>
        <strain evidence="5 6">M52/8-19</strain>
    </source>
</reference>
<dbReference type="Pfam" id="PF03372">
    <property type="entry name" value="Exo_endo_phos"/>
    <property type="match status" value="1"/>
</dbReference>
<evidence type="ECO:0000256" key="2">
    <source>
        <dbReference type="ARBA" id="ARBA00022801"/>
    </source>
</evidence>
<dbReference type="SUPFAM" id="SSF56219">
    <property type="entry name" value="DNase I-like"/>
    <property type="match status" value="1"/>
</dbReference>
<dbReference type="InterPro" id="IPR036691">
    <property type="entry name" value="Endo/exonu/phosph_ase_sf"/>
</dbReference>
<dbReference type="NCBIfam" id="TIGR03395">
    <property type="entry name" value="sphingomy"/>
    <property type="match status" value="1"/>
</dbReference>
<evidence type="ECO:0000313" key="5">
    <source>
        <dbReference type="EMBL" id="ONF94566.1"/>
    </source>
</evidence>
<feature type="signal peptide" evidence="3">
    <location>
        <begin position="1"/>
        <end position="26"/>
    </location>
</feature>
<evidence type="ECO:0000256" key="3">
    <source>
        <dbReference type="SAM" id="SignalP"/>
    </source>
</evidence>
<dbReference type="InterPro" id="IPR038772">
    <property type="entry name" value="Sph/SMPD2-like"/>
</dbReference>
<keyword evidence="1 3" id="KW-0732">Signal</keyword>
<dbReference type="InterPro" id="IPR005135">
    <property type="entry name" value="Endo/exonuclease/phosphatase"/>
</dbReference>
<dbReference type="GO" id="GO:0005576">
    <property type="term" value="C:extracellular region"/>
    <property type="evidence" value="ECO:0007669"/>
    <property type="project" value="InterPro"/>
</dbReference>
<dbReference type="PROSITE" id="PS51257">
    <property type="entry name" value="PROKAR_LIPOPROTEIN"/>
    <property type="match status" value="1"/>
</dbReference>
<feature type="chain" id="PRO_5044492448" evidence="3">
    <location>
        <begin position="27"/>
        <end position="642"/>
    </location>
</feature>
<feature type="domain" description="Endonuclease/exonuclease/phosphatase" evidence="4">
    <location>
        <begin position="198"/>
        <end position="450"/>
    </location>
</feature>
<name>A0AB73NAM1_9LEPT</name>
<dbReference type="Gene3D" id="3.60.10.10">
    <property type="entry name" value="Endonuclease/exonuclease/phosphatase"/>
    <property type="match status" value="1"/>
</dbReference>
<dbReference type="Proteomes" id="UP000189337">
    <property type="component" value="Unassembled WGS sequence"/>
</dbReference>
<dbReference type="EMBL" id="MTSU01000001">
    <property type="protein sequence ID" value="ONF94566.1"/>
    <property type="molecule type" value="Genomic_DNA"/>
</dbReference>
<dbReference type="CDD" id="cd09078">
    <property type="entry name" value="nSMase"/>
    <property type="match status" value="1"/>
</dbReference>
<dbReference type="InterPro" id="IPR017766">
    <property type="entry name" value="Sphingomyelinase/PLipase_C"/>
</dbReference>
<organism evidence="5 6">
    <name type="scientific">Leptospira santarosai</name>
    <dbReference type="NCBI Taxonomy" id="28183"/>
    <lineage>
        <taxon>Bacteria</taxon>
        <taxon>Pseudomonadati</taxon>
        <taxon>Spirochaetota</taxon>
        <taxon>Spirochaetia</taxon>
        <taxon>Leptospirales</taxon>
        <taxon>Leptospiraceae</taxon>
        <taxon>Leptospira</taxon>
    </lineage>
</organism>
<evidence type="ECO:0000313" key="6">
    <source>
        <dbReference type="Proteomes" id="UP000189337"/>
    </source>
</evidence>
<comment type="caution">
    <text evidence="5">The sequence shown here is derived from an EMBL/GenBank/DDBJ whole genome shotgun (WGS) entry which is preliminary data.</text>
</comment>